<protein>
    <submittedName>
        <fullName evidence="7">ABC transporter substrate-binding protein</fullName>
    </submittedName>
</protein>
<dbReference type="PANTHER" id="PTHR30532">
    <property type="entry name" value="IRON III DICITRATE-BINDING PERIPLASMIC PROTEIN"/>
    <property type="match status" value="1"/>
</dbReference>
<dbReference type="Gene3D" id="3.40.50.1980">
    <property type="entry name" value="Nitrogenase molybdenum iron protein domain"/>
    <property type="match status" value="2"/>
</dbReference>
<comment type="subcellular location">
    <subcellularLocation>
        <location evidence="1">Cell envelope</location>
    </subcellularLocation>
</comment>
<dbReference type="AlphaFoldDB" id="A0A927PKS4"/>
<dbReference type="GO" id="GO:0030288">
    <property type="term" value="C:outer membrane-bounded periplasmic space"/>
    <property type="evidence" value="ECO:0007669"/>
    <property type="project" value="TreeGrafter"/>
</dbReference>
<comment type="similarity">
    <text evidence="2">Belongs to the bacterial solute-binding protein 8 family.</text>
</comment>
<dbReference type="Pfam" id="PF01497">
    <property type="entry name" value="Peripla_BP_2"/>
    <property type="match status" value="1"/>
</dbReference>
<proteinExistence type="inferred from homology"/>
<dbReference type="GO" id="GO:1901678">
    <property type="term" value="P:iron coordination entity transport"/>
    <property type="evidence" value="ECO:0007669"/>
    <property type="project" value="UniProtKB-ARBA"/>
</dbReference>
<evidence type="ECO:0000259" key="6">
    <source>
        <dbReference type="PROSITE" id="PS50983"/>
    </source>
</evidence>
<evidence type="ECO:0000256" key="5">
    <source>
        <dbReference type="SAM" id="SignalP"/>
    </source>
</evidence>
<keyword evidence="8" id="KW-1185">Reference proteome</keyword>
<dbReference type="InterPro" id="IPR002491">
    <property type="entry name" value="ABC_transptr_periplasmic_BD"/>
</dbReference>
<feature type="chain" id="PRO_5039192107" evidence="5">
    <location>
        <begin position="25"/>
        <end position="329"/>
    </location>
</feature>
<evidence type="ECO:0000313" key="8">
    <source>
        <dbReference type="Proteomes" id="UP000642993"/>
    </source>
</evidence>
<dbReference type="PANTHER" id="PTHR30532:SF1">
    <property type="entry name" value="IRON(3+)-HYDROXAMATE-BINDING PROTEIN FHUD"/>
    <property type="match status" value="1"/>
</dbReference>
<gene>
    <name evidence="7" type="ORF">HT102_01090</name>
</gene>
<dbReference type="InterPro" id="IPR051313">
    <property type="entry name" value="Bact_iron-sidero_bind"/>
</dbReference>
<evidence type="ECO:0000256" key="3">
    <source>
        <dbReference type="ARBA" id="ARBA00022448"/>
    </source>
</evidence>
<dbReference type="SUPFAM" id="SSF53807">
    <property type="entry name" value="Helical backbone' metal receptor"/>
    <property type="match status" value="1"/>
</dbReference>
<comment type="caution">
    <text evidence="7">The sequence shown here is derived from an EMBL/GenBank/DDBJ whole genome shotgun (WGS) entry which is preliminary data.</text>
</comment>
<evidence type="ECO:0000256" key="2">
    <source>
        <dbReference type="ARBA" id="ARBA00008814"/>
    </source>
</evidence>
<keyword evidence="4 5" id="KW-0732">Signal</keyword>
<accession>A0A927PKS4</accession>
<feature type="domain" description="Fe/B12 periplasmic-binding" evidence="6">
    <location>
        <begin position="57"/>
        <end position="309"/>
    </location>
</feature>
<dbReference type="RefSeq" id="WP_192037562.1">
    <property type="nucleotide sequence ID" value="NZ_JACYWE010000001.1"/>
</dbReference>
<reference evidence="7" key="1">
    <citation type="submission" date="2020-09" db="EMBL/GenBank/DDBJ databases">
        <title>Hoyosella lacisalsi sp. nov., a halotolerant actinobacterium isolated from soil of Lake Gudzhirganskoe.</title>
        <authorList>
            <person name="Yang Q."/>
            <person name="Guo P.Y."/>
            <person name="Liu S.W."/>
            <person name="Li F.N."/>
            <person name="Sun C.H."/>
        </authorList>
    </citation>
    <scope>NUCLEOTIDE SEQUENCE</scope>
    <source>
        <strain evidence="7">G463</strain>
    </source>
</reference>
<evidence type="ECO:0000256" key="4">
    <source>
        <dbReference type="ARBA" id="ARBA00022729"/>
    </source>
</evidence>
<dbReference type="PROSITE" id="PS50983">
    <property type="entry name" value="FE_B12_PBP"/>
    <property type="match status" value="1"/>
</dbReference>
<feature type="signal peptide" evidence="5">
    <location>
        <begin position="1"/>
        <end position="24"/>
    </location>
</feature>
<evidence type="ECO:0000313" key="7">
    <source>
        <dbReference type="EMBL" id="MBD8505084.1"/>
    </source>
</evidence>
<evidence type="ECO:0000256" key="1">
    <source>
        <dbReference type="ARBA" id="ARBA00004196"/>
    </source>
</evidence>
<dbReference type="EMBL" id="JACYWE010000001">
    <property type="protein sequence ID" value="MBD8505084.1"/>
    <property type="molecule type" value="Genomic_DNA"/>
</dbReference>
<dbReference type="Proteomes" id="UP000642993">
    <property type="component" value="Unassembled WGS sequence"/>
</dbReference>
<dbReference type="PROSITE" id="PS51257">
    <property type="entry name" value="PROKAR_LIPOPROTEIN"/>
    <property type="match status" value="1"/>
</dbReference>
<name>A0A927PKS4_9ACTN</name>
<organism evidence="7 8">
    <name type="scientific">Lolliginicoccus lacisalsi</name>
    <dbReference type="NCBI Taxonomy" id="2742202"/>
    <lineage>
        <taxon>Bacteria</taxon>
        <taxon>Bacillati</taxon>
        <taxon>Actinomycetota</taxon>
        <taxon>Actinomycetes</taxon>
        <taxon>Mycobacteriales</taxon>
        <taxon>Hoyosellaceae</taxon>
        <taxon>Lolliginicoccus</taxon>
    </lineage>
</organism>
<keyword evidence="3" id="KW-0813">Transport</keyword>
<sequence>MKRWARATTAVAAIALAASCSGNADDATGETDGAAPGFPLVITDAAGKEHTFDAPPRIGCIWFGCIESMADMGIAPAAHSAPEQFHNAFNFPAGPSEHQVEDSSSAEQWAMAEVDVLITRVPESPEDAALEQAAPVFYLHHPSYGDSTETGIDAYYENMRIMGELTGEPDAAQEAIDRYEATVAALEQAAPEGAADTTVAPIFGGSEGYYLSGSENPFCDVLASNELGRCVDAETGEMNGEAFLALQPDWIAFMTDFGNEPTRDDPVWGRLDAVRDGNVYAAQTRIYCCSLRGLTHALQEYGHTVWGEEAGIPAPGKLDDFDPATDAIR</sequence>